<organism evidence="1 2">
    <name type="scientific">Dallia pectoralis</name>
    <name type="common">Alaska blackfish</name>
    <dbReference type="NCBI Taxonomy" id="75939"/>
    <lineage>
        <taxon>Eukaryota</taxon>
        <taxon>Metazoa</taxon>
        <taxon>Chordata</taxon>
        <taxon>Craniata</taxon>
        <taxon>Vertebrata</taxon>
        <taxon>Euteleostomi</taxon>
        <taxon>Actinopterygii</taxon>
        <taxon>Neopterygii</taxon>
        <taxon>Teleostei</taxon>
        <taxon>Protacanthopterygii</taxon>
        <taxon>Esociformes</taxon>
        <taxon>Umbridae</taxon>
        <taxon>Dallia</taxon>
    </lineage>
</organism>
<reference evidence="1" key="1">
    <citation type="submission" date="2021-05" db="EMBL/GenBank/DDBJ databases">
        <authorList>
            <person name="Pan Q."/>
            <person name="Jouanno E."/>
            <person name="Zahm M."/>
            <person name="Klopp C."/>
            <person name="Cabau C."/>
            <person name="Louis A."/>
            <person name="Berthelot C."/>
            <person name="Parey E."/>
            <person name="Roest Crollius H."/>
            <person name="Montfort J."/>
            <person name="Robinson-Rechavi M."/>
            <person name="Bouchez O."/>
            <person name="Lampietro C."/>
            <person name="Lopez Roques C."/>
            <person name="Donnadieu C."/>
            <person name="Postlethwait J."/>
            <person name="Bobe J."/>
            <person name="Dillon D."/>
            <person name="Chandos A."/>
            <person name="von Hippel F."/>
            <person name="Guiguen Y."/>
        </authorList>
    </citation>
    <scope>NUCLEOTIDE SEQUENCE</scope>
    <source>
        <strain evidence="1">YG-Jan2019</strain>
    </source>
</reference>
<accession>A0ACC2H9Q6</accession>
<gene>
    <name evidence="1" type="ORF">DPEC_G00045390</name>
</gene>
<keyword evidence="2" id="KW-1185">Reference proteome</keyword>
<proteinExistence type="predicted"/>
<evidence type="ECO:0000313" key="1">
    <source>
        <dbReference type="EMBL" id="KAJ8012679.1"/>
    </source>
</evidence>
<name>A0ACC2H9Q6_DALPE</name>
<comment type="caution">
    <text evidence="1">The sequence shown here is derived from an EMBL/GenBank/DDBJ whole genome shotgun (WGS) entry which is preliminary data.</text>
</comment>
<dbReference type="Proteomes" id="UP001157502">
    <property type="component" value="Chromosome 4"/>
</dbReference>
<sequence length="1176" mass="131930">MSARNNHVTGASVLGTAGERECRWLIQIEGRSVNALIDTGSTVTLIRPDLIGEELVLIPTTLPLITVTGDKAAMLGQSKVNIKIGDQTFPHLTWVANIPEPCLLGMDFLRTTGCVLDLVKNTVLLGHNHLYTLVSHRPGPNGEEKPREGPNPTAPIRYEPQELNTIIKPPTEQVPSPPSHHTTADVPPLGETVRGAGTIVPPAPLSRLPHAQPGTQQRLHEHQTRLPSAVVSRAATVCRTTTDQAVEETVRLVMEQNQEGLTETQQRQLWDVIYEHRAAFATGPTDMGRTHILQHEIDTGISHPIRQRPRRLPLMKQAAADQCLEEMRAAGVVEPSESPWMSPVVLVYLDDVLVHGVNFEAALTALQTVLSKIQQAGLKLNPGKCKLMRKELVFLGHKASGEGVGTEEGKVTAVRDWPTPKNLTELRSFLGLASYYRRFIAGFSTKAAPLNRLTNKNTRFAWGTEQQQAFDTLKTSLCQSPVLMMPEPGGEFVLDTDASNEGLGAVLAQVTAKGERVIAYYSRTFSRPEKNYCVTRRELLAVVESVNQFKHYLCGLKFLIRTDHASLKWLLSFREPEGQVARWIERLQEYNFTILHRKGEAHTNADGLSRRPCPTECSHCSRAEDRDHEAVKENEARCRALRLDQPADWATEQQKDQELKDVMEWVGKGQRPEWQEVAVASPGVRGLWAQWDSLSLRDGMLWRRWKEPATGRERWQVVVPQSRRQEVLAHHHGQPGVGHFGVNKTLKRLQQAFYWVTCRREVQVYCQRCDACTARKGPMGQGRAPLQQYQVGAPMDRVAVDVLGPFPCTPRGNRFVVVAMDYFTKWPEAYAVPDQEAATVCEVLIEGMFSRFGVPTELHSDQGRNFEAQLFSEMCRQFAIHKTRTTPLRPQSDGLVERFNRTLGAQLALVVAKDQKDWDRQLPLVLLAYRSATQESTGCTPALLMFGRELRTPPALVYGQPPDSPRAAAGPEYAHQLWERLEVAHEFARRQVVEAGMRQKRAYDQHTKGAHYQGGDLVWVYGPKRVKGRSPKLDSKWIGPCCVLERVGEVVYRVKMAPRGRVVVLHRDRMAPYRGSARPAYERGTQSPSPVRDQPIQGQPASAVRVPQGRRRRGSTTGPSRQQGGPSQEEIQVTPLGAVIPPIPEEQGEGGRPRRRRRVPQRFREYEVELLEDEEI</sequence>
<protein>
    <submittedName>
        <fullName evidence="1">Uncharacterized protein</fullName>
    </submittedName>
</protein>
<evidence type="ECO:0000313" key="2">
    <source>
        <dbReference type="Proteomes" id="UP001157502"/>
    </source>
</evidence>
<dbReference type="EMBL" id="CM055731">
    <property type="protein sequence ID" value="KAJ8012679.1"/>
    <property type="molecule type" value="Genomic_DNA"/>
</dbReference>